<evidence type="ECO:0000313" key="2">
    <source>
        <dbReference type="Proteomes" id="UP000594263"/>
    </source>
</evidence>
<keyword evidence="2" id="KW-1185">Reference proteome</keyword>
<dbReference type="EnsemblPlants" id="Kaladp0013s0002.1.v1.1">
    <property type="protein sequence ID" value="Kaladp0013s0002.1.v1.1"/>
    <property type="gene ID" value="Kaladp0013s0002.v1.1"/>
</dbReference>
<organism evidence="1 2">
    <name type="scientific">Kalanchoe fedtschenkoi</name>
    <name type="common">Lavender scallops</name>
    <name type="synonym">South American air plant</name>
    <dbReference type="NCBI Taxonomy" id="63787"/>
    <lineage>
        <taxon>Eukaryota</taxon>
        <taxon>Viridiplantae</taxon>
        <taxon>Streptophyta</taxon>
        <taxon>Embryophyta</taxon>
        <taxon>Tracheophyta</taxon>
        <taxon>Spermatophyta</taxon>
        <taxon>Magnoliopsida</taxon>
        <taxon>eudicotyledons</taxon>
        <taxon>Gunneridae</taxon>
        <taxon>Pentapetalae</taxon>
        <taxon>Saxifragales</taxon>
        <taxon>Crassulaceae</taxon>
        <taxon>Kalanchoe</taxon>
    </lineage>
</organism>
<accession>A0A7N0SYL0</accession>
<protein>
    <submittedName>
        <fullName evidence="1">Uncharacterized protein</fullName>
    </submittedName>
</protein>
<reference evidence="1" key="1">
    <citation type="submission" date="2021-01" db="UniProtKB">
        <authorList>
            <consortium name="EnsemblPlants"/>
        </authorList>
    </citation>
    <scope>IDENTIFICATION</scope>
</reference>
<dbReference type="AlphaFoldDB" id="A0A7N0SYL0"/>
<sequence>MKLKVVNVNGNLSVSQGTRYGSALYVIRDGISWSVYYPDGNHVSKNSSFRPCCRQGRLESKKPWGIRTLEQPTHKFPCLAHSTGMHISVKEPRVRETIPQACFAPERGFPAKNIPVKRTREPYSSFIRFI</sequence>
<proteinExistence type="predicted"/>
<evidence type="ECO:0000313" key="1">
    <source>
        <dbReference type="EnsemblPlants" id="Kaladp0013s0002.1.v1.1"/>
    </source>
</evidence>
<name>A0A7N0SYL0_KALFE</name>
<dbReference type="Proteomes" id="UP000594263">
    <property type="component" value="Unplaced"/>
</dbReference>
<dbReference type="Gramene" id="Kaladp0013s0002.1.v1.1">
    <property type="protein sequence ID" value="Kaladp0013s0002.1.v1.1"/>
    <property type="gene ID" value="Kaladp0013s0002.v1.1"/>
</dbReference>